<keyword evidence="4" id="KW-1185">Reference proteome</keyword>
<sequence length="320" mass="37933">MGQLIKLQDYVSRYEQNIFLYPSRFVRLKKQQWEKLLVNWETDAKDNVDQSAAWLEDDHKPLFHKIKGFLRIAEKEPETETIVEGDEGADSDEDGGMLFTPSLPSKPETVEDLKKHFLDQLFRFQMKWASTTILEKSDVEQKFYYDERLKFFLQRFPDTFLVLYKPVFLLKQAPVEVESVLIRPSGVLCISFLEEEENAVFSGSTERFWIKRHQMKEQNILSPLLALNRTEKVIKKILKLYDIDLPVQKMILSRNGYIDFPSAPYDIRFIEKRSFQEWFQSMRKQRSPLKAQQLKAAQALLEYCQTSSMRRMEWDASDEK</sequence>
<reference evidence="2 4" key="2">
    <citation type="submission" date="2017-12" db="EMBL/GenBank/DDBJ databases">
        <title>Comparative Functional Genomics of Dry Heat Resistant strains isolated from the Viking Spacecraft.</title>
        <authorList>
            <person name="Seuylemezian A."/>
            <person name="Cooper K."/>
            <person name="Vaishampayan P."/>
        </authorList>
    </citation>
    <scope>NUCLEOTIDE SEQUENCE [LARGE SCALE GENOMIC DNA]</scope>
    <source>
        <strain evidence="2 4">ATCC 29669</strain>
    </source>
</reference>
<dbReference type="Proteomes" id="UP000234951">
    <property type="component" value="Unassembled WGS sequence"/>
</dbReference>
<dbReference type="Proteomes" id="UP000235114">
    <property type="component" value="Unassembled WGS sequence"/>
</dbReference>
<evidence type="ECO:0000313" key="3">
    <source>
        <dbReference type="Proteomes" id="UP000234951"/>
    </source>
</evidence>
<protein>
    <submittedName>
        <fullName evidence="1">Uncharacterized protein</fullName>
    </submittedName>
</protein>
<organism evidence="1 3">
    <name type="scientific">Bacillus canaveralius</name>
    <dbReference type="NCBI Taxonomy" id="1403243"/>
    <lineage>
        <taxon>Bacteria</taxon>
        <taxon>Bacillati</taxon>
        <taxon>Bacillota</taxon>
        <taxon>Bacilli</taxon>
        <taxon>Bacillales</taxon>
        <taxon>Bacillaceae</taxon>
        <taxon>Bacillus</taxon>
    </lineage>
</organism>
<proteinExistence type="predicted"/>
<evidence type="ECO:0000313" key="2">
    <source>
        <dbReference type="EMBL" id="PLR98686.1"/>
    </source>
</evidence>
<dbReference type="AlphaFoldDB" id="A0A2N5GHE5"/>
<evidence type="ECO:0000313" key="4">
    <source>
        <dbReference type="Proteomes" id="UP000235114"/>
    </source>
</evidence>
<dbReference type="OrthoDB" id="2433183at2"/>
<reference evidence="1 3" key="1">
    <citation type="submission" date="2017-11" db="EMBL/GenBank/DDBJ databases">
        <title>Comparitive Functional Genomics of Dry Heat Resistant strains isolated from the Viking Spacecraft.</title>
        <authorList>
            <person name="Seuylemezian A."/>
            <person name="Cooper K."/>
            <person name="Vaishampayan P."/>
        </authorList>
    </citation>
    <scope>NUCLEOTIDE SEQUENCE [LARGE SCALE GENOMIC DNA]</scope>
    <source>
        <strain evidence="1 3">M4.6</strain>
    </source>
</reference>
<comment type="caution">
    <text evidence="1">The sequence shown here is derived from an EMBL/GenBank/DDBJ whole genome shotgun (WGS) entry which is preliminary data.</text>
</comment>
<accession>A0A2N5GHE5</accession>
<gene>
    <name evidence="1" type="ORF">CU635_19380</name>
    <name evidence="2" type="ORF">CVD25_07155</name>
</gene>
<dbReference type="EMBL" id="PGVA01000057">
    <property type="protein sequence ID" value="PLR80171.1"/>
    <property type="molecule type" value="Genomic_DNA"/>
</dbReference>
<evidence type="ECO:0000313" key="1">
    <source>
        <dbReference type="EMBL" id="PLR80171.1"/>
    </source>
</evidence>
<dbReference type="RefSeq" id="WP_101579018.1">
    <property type="nucleotide sequence ID" value="NZ_PGVA01000057.1"/>
</dbReference>
<dbReference type="EMBL" id="PGVD01000020">
    <property type="protein sequence ID" value="PLR98686.1"/>
    <property type="molecule type" value="Genomic_DNA"/>
</dbReference>
<name>A0A2N5GHE5_9BACI</name>